<evidence type="ECO:0000259" key="2">
    <source>
        <dbReference type="Pfam" id="PF11929"/>
    </source>
</evidence>
<sequence length="551" mass="63358">MDIPKEASMYDEAMSFCKTYHDPFSALYKLNTSDEAEIDKIFQEIKINVIETNICTPSNILYIISEIICFRCQYFKSYWILFKKIYDQYQPGNLRINYHPFRYLMFKEYGIPCIEEIIEECKDLTMDVFEKNTISRAIMENDLQTFMKITEQDDFDVNQELRSIIYWQHMTLLEFCCYHGSVDCFKLLISKFDLEFTWKCFGYSLLSGKPDIVNECLKYTLPNIRFKGDHNMRCAIFSHNIDFVSFLMNEYNMHVNLCACAEYNNIQAFLAYLDQTKNIDECFVESPGFNLIPLCEYLLSKGADINAKNKLGQTCLFIAASYGNAQLIEFLISHGADVNARDDFMNTPLFEAANSKNKEAIECFLAHGFDVNAINSLGDNPLFYLFDFNNPENTDEIAEIFISHGIDFNLKNKDGMNAFHKAAQYSNKNTLELLISHGVDILSKSNDWKTALHYAAVTNNRDTYEFLISHGIDVNAKDNDGNTAIHYVILEDQGGPYPPETSQRTSKTFQYLISHGADINAKNNQGKTALQLARDQNDAFMEDILKSLGAE</sequence>
<keyword evidence="4" id="KW-1185">Reference proteome</keyword>
<gene>
    <name evidence="3" type="ORF">TVAG_497170</name>
</gene>
<dbReference type="VEuPathDB" id="TrichDB:TVAGG3_0803670"/>
<dbReference type="PRINTS" id="PR01415">
    <property type="entry name" value="ANKYRIN"/>
</dbReference>
<reference evidence="3" key="2">
    <citation type="journal article" date="2007" name="Science">
        <title>Draft genome sequence of the sexually transmitted pathogen Trichomonas vaginalis.</title>
        <authorList>
            <person name="Carlton J.M."/>
            <person name="Hirt R.P."/>
            <person name="Silva J.C."/>
            <person name="Delcher A.L."/>
            <person name="Schatz M."/>
            <person name="Zhao Q."/>
            <person name="Wortman J.R."/>
            <person name="Bidwell S.L."/>
            <person name="Alsmark U.C.M."/>
            <person name="Besteiro S."/>
            <person name="Sicheritz-Ponten T."/>
            <person name="Noel C.J."/>
            <person name="Dacks J.B."/>
            <person name="Foster P.G."/>
            <person name="Simillion C."/>
            <person name="Van de Peer Y."/>
            <person name="Miranda-Saavedra D."/>
            <person name="Barton G.J."/>
            <person name="Westrop G.D."/>
            <person name="Mueller S."/>
            <person name="Dessi D."/>
            <person name="Fiori P.L."/>
            <person name="Ren Q."/>
            <person name="Paulsen I."/>
            <person name="Zhang H."/>
            <person name="Bastida-Corcuera F.D."/>
            <person name="Simoes-Barbosa A."/>
            <person name="Brown M.T."/>
            <person name="Hayes R.D."/>
            <person name="Mukherjee M."/>
            <person name="Okumura C.Y."/>
            <person name="Schneider R."/>
            <person name="Smith A.J."/>
            <person name="Vanacova S."/>
            <person name="Villalvazo M."/>
            <person name="Haas B.J."/>
            <person name="Pertea M."/>
            <person name="Feldblyum T.V."/>
            <person name="Utterback T.R."/>
            <person name="Shu C.L."/>
            <person name="Osoegawa K."/>
            <person name="de Jong P.J."/>
            <person name="Hrdy I."/>
            <person name="Horvathova L."/>
            <person name="Zubacova Z."/>
            <person name="Dolezal P."/>
            <person name="Malik S.B."/>
            <person name="Logsdon J.M. Jr."/>
            <person name="Henze K."/>
            <person name="Gupta A."/>
            <person name="Wang C.C."/>
            <person name="Dunne R.L."/>
            <person name="Upcroft J.A."/>
            <person name="Upcroft P."/>
            <person name="White O."/>
            <person name="Salzberg S.L."/>
            <person name="Tang P."/>
            <person name="Chiu C.-H."/>
            <person name="Lee Y.-S."/>
            <person name="Embley T.M."/>
            <person name="Coombs G.H."/>
            <person name="Mottram J.C."/>
            <person name="Tachezy J."/>
            <person name="Fraser-Liggett C.M."/>
            <person name="Johnson P.J."/>
        </authorList>
    </citation>
    <scope>NUCLEOTIDE SEQUENCE [LARGE SCALE GENOMIC DNA]</scope>
    <source>
        <strain evidence="3">G3</strain>
    </source>
</reference>
<reference evidence="3" key="1">
    <citation type="submission" date="2006-10" db="EMBL/GenBank/DDBJ databases">
        <authorList>
            <person name="Amadeo P."/>
            <person name="Zhao Q."/>
            <person name="Wortman J."/>
            <person name="Fraser-Liggett C."/>
            <person name="Carlton J."/>
        </authorList>
    </citation>
    <scope>NUCLEOTIDE SEQUENCE</scope>
    <source>
        <strain evidence="3">G3</strain>
    </source>
</reference>
<dbReference type="EMBL" id="DS113385">
    <property type="protein sequence ID" value="EAY08094.1"/>
    <property type="molecule type" value="Genomic_DNA"/>
</dbReference>
<dbReference type="Pfam" id="PF00023">
    <property type="entry name" value="Ank"/>
    <property type="match status" value="1"/>
</dbReference>
<dbReference type="SMR" id="A2EGW0"/>
<dbReference type="VEuPathDB" id="TrichDB:TVAG_497170"/>
<evidence type="ECO:0000313" key="3">
    <source>
        <dbReference type="EMBL" id="EAY08094.1"/>
    </source>
</evidence>
<dbReference type="Pfam" id="PF12796">
    <property type="entry name" value="Ank_2"/>
    <property type="match status" value="2"/>
</dbReference>
<dbReference type="InterPro" id="IPR036770">
    <property type="entry name" value="Ankyrin_rpt-contain_sf"/>
</dbReference>
<dbReference type="PANTHER" id="PTHR24182">
    <property type="entry name" value="ANKYRIN REPEAT AND SOCS BOX CONTAINING 4"/>
    <property type="match status" value="1"/>
</dbReference>
<dbReference type="SUPFAM" id="SSF48403">
    <property type="entry name" value="Ankyrin repeat"/>
    <property type="match status" value="1"/>
</dbReference>
<name>A2EGW0_TRIV3</name>
<dbReference type="Proteomes" id="UP000001542">
    <property type="component" value="Unassembled WGS sequence"/>
</dbReference>
<dbReference type="AlphaFoldDB" id="A2EGW0"/>
<dbReference type="Gene3D" id="1.25.40.20">
    <property type="entry name" value="Ankyrin repeat-containing domain"/>
    <property type="match status" value="1"/>
</dbReference>
<dbReference type="PANTHER" id="PTHR24182:SF13">
    <property type="entry name" value="LD18443P"/>
    <property type="match status" value="1"/>
</dbReference>
<feature type="repeat" description="ANK" evidence="1">
    <location>
        <begin position="447"/>
        <end position="479"/>
    </location>
</feature>
<evidence type="ECO:0000313" key="4">
    <source>
        <dbReference type="Proteomes" id="UP000001542"/>
    </source>
</evidence>
<dbReference type="RefSeq" id="XP_001320317.1">
    <property type="nucleotide sequence ID" value="XM_001320282.1"/>
</dbReference>
<dbReference type="InParanoid" id="A2EGW0"/>
<dbReference type="SMART" id="SM00248">
    <property type="entry name" value="ANK"/>
    <property type="match status" value="9"/>
</dbReference>
<feature type="repeat" description="ANK" evidence="1">
    <location>
        <begin position="311"/>
        <end position="343"/>
    </location>
</feature>
<dbReference type="KEGG" id="tva:4765991"/>
<dbReference type="PROSITE" id="PS50297">
    <property type="entry name" value="ANK_REP_REGION"/>
    <property type="match status" value="3"/>
</dbReference>
<proteinExistence type="predicted"/>
<dbReference type="STRING" id="5722.A2EGW0"/>
<keyword evidence="1" id="KW-0040">ANK repeat</keyword>
<dbReference type="InterPro" id="IPR002110">
    <property type="entry name" value="Ankyrin_rpt"/>
</dbReference>
<dbReference type="Pfam" id="PF11929">
    <property type="entry name" value="DUF3447"/>
    <property type="match status" value="1"/>
</dbReference>
<evidence type="ECO:0000256" key="1">
    <source>
        <dbReference type="PROSITE-ProRule" id="PRU00023"/>
    </source>
</evidence>
<feature type="repeat" description="ANK" evidence="1">
    <location>
        <begin position="480"/>
        <end position="524"/>
    </location>
</feature>
<feature type="domain" description="DUF3447" evidence="2">
    <location>
        <begin position="192"/>
        <end position="272"/>
    </location>
</feature>
<feature type="repeat" description="ANK" evidence="1">
    <location>
        <begin position="414"/>
        <end position="446"/>
    </location>
</feature>
<protein>
    <recommendedName>
        <fullName evidence="2">DUF3447 domain-containing protein</fullName>
    </recommendedName>
</protein>
<dbReference type="InterPro" id="IPR020683">
    <property type="entry name" value="DUF3447"/>
</dbReference>
<dbReference type="PROSITE" id="PS50088">
    <property type="entry name" value="ANK_REPEAT"/>
    <property type="match status" value="4"/>
</dbReference>
<accession>A2EGW0</accession>
<dbReference type="eggNOG" id="KOG4177">
    <property type="taxonomic scope" value="Eukaryota"/>
</dbReference>
<organism evidence="3 4">
    <name type="scientific">Trichomonas vaginalis (strain ATCC PRA-98 / G3)</name>
    <dbReference type="NCBI Taxonomy" id="412133"/>
    <lineage>
        <taxon>Eukaryota</taxon>
        <taxon>Metamonada</taxon>
        <taxon>Parabasalia</taxon>
        <taxon>Trichomonadida</taxon>
        <taxon>Trichomonadidae</taxon>
        <taxon>Trichomonas</taxon>
    </lineage>
</organism>